<dbReference type="PANTHER" id="PTHR47019:SF1">
    <property type="entry name" value="LIPID II FLIPPASE MURJ"/>
    <property type="match status" value="1"/>
</dbReference>
<dbReference type="GO" id="GO:0009252">
    <property type="term" value="P:peptidoglycan biosynthetic process"/>
    <property type="evidence" value="ECO:0007669"/>
    <property type="project" value="UniProtKB-KW"/>
</dbReference>
<evidence type="ECO:0000256" key="7">
    <source>
        <dbReference type="ARBA" id="ARBA00023136"/>
    </source>
</evidence>
<dbReference type="GO" id="GO:0034204">
    <property type="term" value="P:lipid translocation"/>
    <property type="evidence" value="ECO:0007669"/>
    <property type="project" value="TreeGrafter"/>
</dbReference>
<proteinExistence type="predicted"/>
<evidence type="ECO:0000256" key="5">
    <source>
        <dbReference type="ARBA" id="ARBA00022984"/>
    </source>
</evidence>
<comment type="caution">
    <text evidence="9">The sequence shown here is derived from an EMBL/GenBank/DDBJ whole genome shotgun (WGS) entry which is preliminary data.</text>
</comment>
<feature type="transmembrane region" description="Helical" evidence="8">
    <location>
        <begin position="421"/>
        <end position="443"/>
    </location>
</feature>
<keyword evidence="2" id="KW-1003">Cell membrane</keyword>
<comment type="subcellular location">
    <subcellularLocation>
        <location evidence="1">Cell membrane</location>
        <topology evidence="1">Multi-pass membrane protein</topology>
    </subcellularLocation>
</comment>
<feature type="transmembrane region" description="Helical" evidence="8">
    <location>
        <begin position="495"/>
        <end position="516"/>
    </location>
</feature>
<evidence type="ECO:0000256" key="4">
    <source>
        <dbReference type="ARBA" id="ARBA00022960"/>
    </source>
</evidence>
<evidence type="ECO:0000256" key="2">
    <source>
        <dbReference type="ARBA" id="ARBA00022475"/>
    </source>
</evidence>
<keyword evidence="4" id="KW-0133">Cell shape</keyword>
<feature type="transmembrane region" description="Helical" evidence="8">
    <location>
        <begin position="151"/>
        <end position="172"/>
    </location>
</feature>
<dbReference type="InterPro" id="IPR051050">
    <property type="entry name" value="Lipid_II_flippase_MurJ/MviN"/>
</dbReference>
<evidence type="ECO:0000313" key="9">
    <source>
        <dbReference type="EMBL" id="MYD89894.1"/>
    </source>
</evidence>
<dbReference type="GO" id="GO:0008360">
    <property type="term" value="P:regulation of cell shape"/>
    <property type="evidence" value="ECO:0007669"/>
    <property type="project" value="UniProtKB-KW"/>
</dbReference>
<reference evidence="9" key="1">
    <citation type="submission" date="2019-09" db="EMBL/GenBank/DDBJ databases">
        <title>Characterisation of the sponge microbiome using genome-centric metagenomics.</title>
        <authorList>
            <person name="Engelberts J.P."/>
            <person name="Robbins S.J."/>
            <person name="De Goeij J.M."/>
            <person name="Aranda M."/>
            <person name="Bell S.C."/>
            <person name="Webster N.S."/>
        </authorList>
    </citation>
    <scope>NUCLEOTIDE SEQUENCE</scope>
    <source>
        <strain evidence="9">SB0662_bin_9</strain>
    </source>
</reference>
<dbReference type="AlphaFoldDB" id="A0A6B1DU47"/>
<evidence type="ECO:0000256" key="1">
    <source>
        <dbReference type="ARBA" id="ARBA00004651"/>
    </source>
</evidence>
<dbReference type="GO" id="GO:0005886">
    <property type="term" value="C:plasma membrane"/>
    <property type="evidence" value="ECO:0007669"/>
    <property type="project" value="UniProtKB-SubCell"/>
</dbReference>
<name>A0A6B1DU47_9CHLR</name>
<dbReference type="NCBIfam" id="TIGR01695">
    <property type="entry name" value="murJ_mviN"/>
    <property type="match status" value="1"/>
</dbReference>
<dbReference type="PRINTS" id="PR01806">
    <property type="entry name" value="VIRFACTRMVIN"/>
</dbReference>
<protein>
    <submittedName>
        <fullName evidence="9">Murein biosynthesis integral membrane protein MurJ</fullName>
    </submittedName>
</protein>
<keyword evidence="7 8" id="KW-0472">Membrane</keyword>
<sequence length="539" mass="57574">MSSNPRAAADVAAPEPEGATARNAGLLAAGSLAGRALGLVREITITRLFGQSGRVSAFVVASQIPVMLHDLIVGGYVSAAFVPVLAARLEADGRSGYGRLVSALLFAFGLILLGVATLMLWFADPIARIMAGGFARFSPELLDETAVMVRWMTPVLWLIGMSGVLNSILFAMDRFSWPAVANATVNIGIIAIAPLWAREQGVMVLVWGLWAGHALQALILAADLKRAVRRLFSNVFDPGLWRLFRRYVPIIASLVVSQVQVLMDRRFASGTGLSSIAWMRTATTLQQLPLGLISFSIGLATLPGLARSHAGARGSEFRSRTVASLSQVLLWITPVLVCMALLGEPIVRLLFERGAFTVVDTAGVLPAVRIYLIGAFCAALDQLLNNAFYARQNTLVPALVGMVSVLAYFVAAFLLLEGFGYLGLVWADTAKHAVHMIVMLVLVGRRGFGTWHGLAVELIPLAWRLAIGGSLCLAAIVLIRWAVAAVMSPSAGHDLVDIALSGGVGCAVYFGCLLVLRTTELVELAQYAKSQLPWLRPGP</sequence>
<feature type="transmembrane region" description="Helical" evidence="8">
    <location>
        <begin position="328"/>
        <end position="351"/>
    </location>
</feature>
<keyword evidence="6 8" id="KW-1133">Transmembrane helix</keyword>
<organism evidence="9">
    <name type="scientific">Caldilineaceae bacterium SB0662_bin_9</name>
    <dbReference type="NCBI Taxonomy" id="2605258"/>
    <lineage>
        <taxon>Bacteria</taxon>
        <taxon>Bacillati</taxon>
        <taxon>Chloroflexota</taxon>
        <taxon>Caldilineae</taxon>
        <taxon>Caldilineales</taxon>
        <taxon>Caldilineaceae</taxon>
    </lineage>
</organism>
<feature type="transmembrane region" description="Helical" evidence="8">
    <location>
        <begin position="463"/>
        <end position="483"/>
    </location>
</feature>
<evidence type="ECO:0000256" key="8">
    <source>
        <dbReference type="SAM" id="Phobius"/>
    </source>
</evidence>
<evidence type="ECO:0000256" key="3">
    <source>
        <dbReference type="ARBA" id="ARBA00022692"/>
    </source>
</evidence>
<dbReference type="CDD" id="cd13123">
    <property type="entry name" value="MATE_MurJ_like"/>
    <property type="match status" value="1"/>
</dbReference>
<dbReference type="EMBL" id="VXPY01000037">
    <property type="protein sequence ID" value="MYD89894.1"/>
    <property type="molecule type" value="Genomic_DNA"/>
</dbReference>
<dbReference type="PANTHER" id="PTHR47019">
    <property type="entry name" value="LIPID II FLIPPASE MURJ"/>
    <property type="match status" value="1"/>
</dbReference>
<feature type="transmembrane region" description="Helical" evidence="8">
    <location>
        <begin position="101"/>
        <end position="123"/>
    </location>
</feature>
<evidence type="ECO:0000256" key="6">
    <source>
        <dbReference type="ARBA" id="ARBA00022989"/>
    </source>
</evidence>
<gene>
    <name evidence="9" type="primary">murJ</name>
    <name evidence="9" type="ORF">F4Y08_06080</name>
</gene>
<keyword evidence="3 8" id="KW-0812">Transmembrane</keyword>
<feature type="transmembrane region" description="Helical" evidence="8">
    <location>
        <begin position="179"/>
        <end position="197"/>
    </location>
</feature>
<feature type="transmembrane region" description="Helical" evidence="8">
    <location>
        <begin position="71"/>
        <end position="89"/>
    </location>
</feature>
<dbReference type="GO" id="GO:0015648">
    <property type="term" value="F:lipid-linked peptidoglycan transporter activity"/>
    <property type="evidence" value="ECO:0007669"/>
    <property type="project" value="TreeGrafter"/>
</dbReference>
<dbReference type="InterPro" id="IPR004268">
    <property type="entry name" value="MurJ"/>
</dbReference>
<dbReference type="Pfam" id="PF03023">
    <property type="entry name" value="MurJ"/>
    <property type="match status" value="1"/>
</dbReference>
<keyword evidence="5" id="KW-0573">Peptidoglycan synthesis</keyword>
<feature type="transmembrane region" description="Helical" evidence="8">
    <location>
        <begin position="395"/>
        <end position="415"/>
    </location>
</feature>
<feature type="transmembrane region" description="Helical" evidence="8">
    <location>
        <begin position="203"/>
        <end position="222"/>
    </location>
</feature>
<accession>A0A6B1DU47</accession>
<feature type="transmembrane region" description="Helical" evidence="8">
    <location>
        <begin position="363"/>
        <end position="383"/>
    </location>
</feature>